<evidence type="ECO:0000313" key="1">
    <source>
        <dbReference type="EMBL" id="OGD55802.1"/>
    </source>
</evidence>
<dbReference type="GO" id="GO:0006508">
    <property type="term" value="P:proteolysis"/>
    <property type="evidence" value="ECO:0007669"/>
    <property type="project" value="InterPro"/>
</dbReference>
<proteinExistence type="predicted"/>
<dbReference type="SUPFAM" id="SSF50630">
    <property type="entry name" value="Acid proteases"/>
    <property type="match status" value="1"/>
</dbReference>
<organism evidence="1 2">
    <name type="scientific">Candidatus Beckwithbacteria bacterium RIFCSPHIGHO2_12_FULL_47_17</name>
    <dbReference type="NCBI Taxonomy" id="1797460"/>
    <lineage>
        <taxon>Bacteria</taxon>
        <taxon>Candidatus Beckwithiibacteriota</taxon>
    </lineage>
</organism>
<evidence type="ECO:0008006" key="3">
    <source>
        <dbReference type="Google" id="ProtNLM"/>
    </source>
</evidence>
<dbReference type="PROSITE" id="PS00141">
    <property type="entry name" value="ASP_PROTEASE"/>
    <property type="match status" value="1"/>
</dbReference>
<reference evidence="1 2" key="1">
    <citation type="journal article" date="2016" name="Nat. Commun.">
        <title>Thousands of microbial genomes shed light on interconnected biogeochemical processes in an aquifer system.</title>
        <authorList>
            <person name="Anantharaman K."/>
            <person name="Brown C.T."/>
            <person name="Hug L.A."/>
            <person name="Sharon I."/>
            <person name="Castelle C.J."/>
            <person name="Probst A.J."/>
            <person name="Thomas B.C."/>
            <person name="Singh A."/>
            <person name="Wilkins M.J."/>
            <person name="Karaoz U."/>
            <person name="Brodie E.L."/>
            <person name="Williams K.H."/>
            <person name="Hubbard S.S."/>
            <person name="Banfield J.F."/>
        </authorList>
    </citation>
    <scope>NUCLEOTIDE SEQUENCE [LARGE SCALE GENOMIC DNA]</scope>
</reference>
<evidence type="ECO:0000313" key="2">
    <source>
        <dbReference type="Proteomes" id="UP000176791"/>
    </source>
</evidence>
<accession>A0A1F5DKW3</accession>
<dbReference type="EMBL" id="MEZN01000034">
    <property type="protein sequence ID" value="OGD55802.1"/>
    <property type="molecule type" value="Genomic_DNA"/>
</dbReference>
<dbReference type="AlphaFoldDB" id="A0A1F5DKW3"/>
<sequence length="141" mass="16244">MKFKYSKFLAKPSDAFPDLKEVWRPVVPIKITHQEKEYGYLALVDSGADFCIFHAEIAELLGLPVKKGKTSPIFGVTKGEGKVYYHQVRLEIGGWKINSYVGFSYDLRFPLGILGQRGFFEFFSIVFDLKKRIVDLRPKYL</sequence>
<dbReference type="GO" id="GO:0004190">
    <property type="term" value="F:aspartic-type endopeptidase activity"/>
    <property type="evidence" value="ECO:0007669"/>
    <property type="project" value="InterPro"/>
</dbReference>
<protein>
    <recommendedName>
        <fullName evidence="3">Peptidase A2 domain-containing protein</fullName>
    </recommendedName>
</protein>
<dbReference type="InterPro" id="IPR021109">
    <property type="entry name" value="Peptidase_aspartic_dom_sf"/>
</dbReference>
<dbReference type="InterPro" id="IPR001969">
    <property type="entry name" value="Aspartic_peptidase_AS"/>
</dbReference>
<dbReference type="Proteomes" id="UP000176791">
    <property type="component" value="Unassembled WGS sequence"/>
</dbReference>
<gene>
    <name evidence="1" type="ORF">A3E73_00300</name>
</gene>
<comment type="caution">
    <text evidence="1">The sequence shown here is derived from an EMBL/GenBank/DDBJ whole genome shotgun (WGS) entry which is preliminary data.</text>
</comment>
<dbReference type="Gene3D" id="2.40.70.10">
    <property type="entry name" value="Acid Proteases"/>
    <property type="match status" value="1"/>
</dbReference>
<name>A0A1F5DKW3_9BACT</name>
<dbReference type="STRING" id="1797460.A3E73_00300"/>
<dbReference type="Pfam" id="PF13650">
    <property type="entry name" value="Asp_protease_2"/>
    <property type="match status" value="1"/>
</dbReference>